<evidence type="ECO:0000259" key="2">
    <source>
        <dbReference type="PROSITE" id="PS50181"/>
    </source>
</evidence>
<sequence>MTDPKANSPNIDEPTPTTSVIDQPTVGVIEGADGAADDRLDRETSASDGKPLEVVEKEEDSPLCLEYATPTSVPLHLQYVLQEYKNSKLSNAELLLLLIYMVALESGFVENQSFVEKRALLKPVPSVGCFHVYNVRLLSRERVHYTKDFEDTGFRMLLRILLDNSCPEEPAITHKLQSRLFAVLLGDLMMVTLSPVAPSKEPGFSTCLSIGRYVLNVQLEPIYQRFRKLDELSLQLRQQLFQPMRAQQLLSFKPHLHPSLLGLPLELYDKIFTHLNNNQLNIVANVNKQLHKYSNEFKERRPQGSLMYLV</sequence>
<protein>
    <submittedName>
        <fullName evidence="4">Protein nutcracker</fullName>
    </submittedName>
</protein>
<evidence type="ECO:0000313" key="4">
    <source>
        <dbReference type="RefSeq" id="XP_023173974.2"/>
    </source>
</evidence>
<dbReference type="Gene3D" id="3.40.1000.30">
    <property type="match status" value="1"/>
</dbReference>
<feature type="domain" description="F-box" evidence="2">
    <location>
        <begin position="257"/>
        <end position="300"/>
    </location>
</feature>
<dbReference type="OrthoDB" id="101791at2759"/>
<feature type="compositionally biased region" description="Polar residues" evidence="1">
    <location>
        <begin position="1"/>
        <end position="22"/>
    </location>
</feature>
<dbReference type="GeneID" id="111601561"/>
<evidence type="ECO:0000256" key="1">
    <source>
        <dbReference type="SAM" id="MobiDB-lite"/>
    </source>
</evidence>
<dbReference type="PROSITE" id="PS50181">
    <property type="entry name" value="FBOX"/>
    <property type="match status" value="1"/>
</dbReference>
<keyword evidence="3" id="KW-1185">Reference proteome</keyword>
<feature type="region of interest" description="Disordered" evidence="1">
    <location>
        <begin position="1"/>
        <end position="57"/>
    </location>
</feature>
<gene>
    <name evidence="4" type="primary">LOC111601561</name>
</gene>
<evidence type="ECO:0000313" key="3">
    <source>
        <dbReference type="Proteomes" id="UP000504633"/>
    </source>
</evidence>
<organism evidence="3 4">
    <name type="scientific">Drosophila hydei</name>
    <name type="common">Fruit fly</name>
    <dbReference type="NCBI Taxonomy" id="7224"/>
    <lineage>
        <taxon>Eukaryota</taxon>
        <taxon>Metazoa</taxon>
        <taxon>Ecdysozoa</taxon>
        <taxon>Arthropoda</taxon>
        <taxon>Hexapoda</taxon>
        <taxon>Insecta</taxon>
        <taxon>Pterygota</taxon>
        <taxon>Neoptera</taxon>
        <taxon>Endopterygota</taxon>
        <taxon>Diptera</taxon>
        <taxon>Brachycera</taxon>
        <taxon>Muscomorpha</taxon>
        <taxon>Ephydroidea</taxon>
        <taxon>Drosophilidae</taxon>
        <taxon>Drosophila</taxon>
    </lineage>
</organism>
<dbReference type="Proteomes" id="UP000504633">
    <property type="component" value="Unplaced"/>
</dbReference>
<dbReference type="AlphaFoldDB" id="A0A6J1M6I9"/>
<proteinExistence type="predicted"/>
<dbReference type="OMA" id="KMPAAEW"/>
<dbReference type="RefSeq" id="XP_023173974.2">
    <property type="nucleotide sequence ID" value="XM_023318206.2"/>
</dbReference>
<feature type="compositionally biased region" description="Basic and acidic residues" evidence="1">
    <location>
        <begin position="36"/>
        <end position="55"/>
    </location>
</feature>
<dbReference type="KEGG" id="dhe:111601561"/>
<dbReference type="InterPro" id="IPR001810">
    <property type="entry name" value="F-box_dom"/>
</dbReference>
<reference evidence="4" key="1">
    <citation type="submission" date="2025-08" db="UniProtKB">
        <authorList>
            <consortium name="RefSeq"/>
        </authorList>
    </citation>
    <scope>IDENTIFICATION</scope>
    <source>
        <strain evidence="4">15085-1641.00</strain>
        <tissue evidence="4">Whole body</tissue>
    </source>
</reference>
<accession>A0A6J1M6I9</accession>
<name>A0A6J1M6I9_DROHY</name>